<evidence type="ECO:0000256" key="7">
    <source>
        <dbReference type="SAM" id="Phobius"/>
    </source>
</evidence>
<proteinExistence type="inferred from homology"/>
<keyword evidence="5 7" id="KW-1133">Transmembrane helix</keyword>
<evidence type="ECO:0000313" key="9">
    <source>
        <dbReference type="Proteomes" id="UP000830835"/>
    </source>
</evidence>
<dbReference type="InterPro" id="IPR050601">
    <property type="entry name" value="CPA3_antiporter_subunitC"/>
</dbReference>
<keyword evidence="4 7" id="KW-0812">Transmembrane</keyword>
<accession>A0ABT0C960</accession>
<evidence type="ECO:0000256" key="2">
    <source>
        <dbReference type="ARBA" id="ARBA00010388"/>
    </source>
</evidence>
<sequence length="117" mass="12676">MSNAAIIITIILGFLGVVIKRNLIMKIIAMDVMSTGVIAFFVIWAARRGVFTPIYKPWRELAYADPVPQGVILTAIVIGLSVQALMLVGVMKLARNHPTLEVESIEQAIAADANADD</sequence>
<dbReference type="InterPro" id="IPR039428">
    <property type="entry name" value="NUOK/Mnh_C1-like"/>
</dbReference>
<evidence type="ECO:0000256" key="1">
    <source>
        <dbReference type="ARBA" id="ARBA00004651"/>
    </source>
</evidence>
<feature type="transmembrane region" description="Helical" evidence="7">
    <location>
        <begin position="6"/>
        <end position="23"/>
    </location>
</feature>
<evidence type="ECO:0000256" key="5">
    <source>
        <dbReference type="ARBA" id="ARBA00022989"/>
    </source>
</evidence>
<reference evidence="8" key="1">
    <citation type="submission" date="2021-02" db="EMBL/GenBank/DDBJ databases">
        <title>The CRISPR/cas machinery reduction and long-range gene transfer in the hot spring cyanobacterium Synechococcus.</title>
        <authorList>
            <person name="Dvorak P."/>
            <person name="Jahodarova E."/>
            <person name="Hasler P."/>
            <person name="Poulickova A."/>
        </authorList>
    </citation>
    <scope>NUCLEOTIDE SEQUENCE</scope>
    <source>
        <strain evidence="8">Rupite</strain>
    </source>
</reference>
<feature type="transmembrane region" description="Helical" evidence="7">
    <location>
        <begin position="67"/>
        <end position="90"/>
    </location>
</feature>
<dbReference type="NCBIfam" id="NF005620">
    <property type="entry name" value="PRK07375.1-5"/>
    <property type="match status" value="1"/>
</dbReference>
<protein>
    <submittedName>
        <fullName evidence="8">Cation:proton antiporter subunit C</fullName>
    </submittedName>
</protein>
<dbReference type="PANTHER" id="PTHR34583:SF2">
    <property type="entry name" value="ANTIPORTER SUBUNIT MNHC2-RELATED"/>
    <property type="match status" value="1"/>
</dbReference>
<dbReference type="PANTHER" id="PTHR34583">
    <property type="entry name" value="ANTIPORTER SUBUNIT MNHC2-RELATED"/>
    <property type="match status" value="1"/>
</dbReference>
<evidence type="ECO:0000256" key="3">
    <source>
        <dbReference type="ARBA" id="ARBA00022475"/>
    </source>
</evidence>
<name>A0ABT0C960_THEVL</name>
<evidence type="ECO:0000256" key="6">
    <source>
        <dbReference type="ARBA" id="ARBA00023136"/>
    </source>
</evidence>
<comment type="subcellular location">
    <subcellularLocation>
        <location evidence="1">Cell membrane</location>
        <topology evidence="1">Multi-pass membrane protein</topology>
    </subcellularLocation>
</comment>
<gene>
    <name evidence="8" type="ORF">JX360_05185</name>
</gene>
<dbReference type="Gene3D" id="1.10.287.3510">
    <property type="match status" value="1"/>
</dbReference>
<dbReference type="RefSeq" id="WP_244349530.1">
    <property type="nucleotide sequence ID" value="NZ_JAFIRA010000008.1"/>
</dbReference>
<keyword evidence="6 7" id="KW-0472">Membrane</keyword>
<dbReference type="EMBL" id="JAFIRA010000008">
    <property type="protein sequence ID" value="MCJ2542303.1"/>
    <property type="molecule type" value="Genomic_DNA"/>
</dbReference>
<keyword evidence="3" id="KW-1003">Cell membrane</keyword>
<dbReference type="Proteomes" id="UP000830835">
    <property type="component" value="Unassembled WGS sequence"/>
</dbReference>
<evidence type="ECO:0000313" key="8">
    <source>
        <dbReference type="EMBL" id="MCJ2542303.1"/>
    </source>
</evidence>
<organism evidence="8 9">
    <name type="scientific">Thermostichus vulcanus str. 'Rupite'</name>
    <dbReference type="NCBI Taxonomy" id="2813851"/>
    <lineage>
        <taxon>Bacteria</taxon>
        <taxon>Bacillati</taxon>
        <taxon>Cyanobacteriota</taxon>
        <taxon>Cyanophyceae</taxon>
        <taxon>Thermostichales</taxon>
        <taxon>Thermostichaceae</taxon>
        <taxon>Thermostichus</taxon>
    </lineage>
</organism>
<keyword evidence="9" id="KW-1185">Reference proteome</keyword>
<comment type="caution">
    <text evidence="8">The sequence shown here is derived from an EMBL/GenBank/DDBJ whole genome shotgun (WGS) entry which is preliminary data.</text>
</comment>
<feature type="transmembrane region" description="Helical" evidence="7">
    <location>
        <begin position="28"/>
        <end position="47"/>
    </location>
</feature>
<comment type="similarity">
    <text evidence="2">Belongs to the CPA3 antiporters (TC 2.A.63) subunit C family.</text>
</comment>
<evidence type="ECO:0000256" key="4">
    <source>
        <dbReference type="ARBA" id="ARBA00022692"/>
    </source>
</evidence>
<dbReference type="Pfam" id="PF00420">
    <property type="entry name" value="Oxidored_q2"/>
    <property type="match status" value="1"/>
</dbReference>